<dbReference type="AlphaFoldDB" id="A0A7Z0U1F7"/>
<proteinExistence type="predicted"/>
<dbReference type="RefSeq" id="WP_180546476.1">
    <property type="nucleotide sequence ID" value="NZ_JACCJZ010000020.1"/>
</dbReference>
<dbReference type="Gene3D" id="1.25.40.10">
    <property type="entry name" value="Tetratricopeptide repeat domain"/>
    <property type="match status" value="1"/>
</dbReference>
<sequence>MTASVDTAAFRLAPSPAEQLLRDGQPEAALQALVAQVRQAPADASARLFLCQLFAACGQWTRARDQLDVAMRLDSGNALLCATWQALIDAEAARTAVFAGEALPTVIGAPADWLAAVLEALRLDGRGEHAAAAALRSHAFEAAPAVSGQIDGQAFAWLADADPRFGPCLELVLQGGYGWVPFERIARLAFDAPASLADTLWAPVEVTWRNGGQAHGYVPVRYPGSEHLDEPGLRLGRATGWTALADDTWAGQGQRMFTTDAGDHPLLEIRVVTFDAADAG</sequence>
<dbReference type="SUPFAM" id="SSF144059">
    <property type="entry name" value="ImpE-like"/>
    <property type="match status" value="1"/>
</dbReference>
<accession>A0A7Z0U1F7</accession>
<protein>
    <submittedName>
        <fullName evidence="1">Tetratricopeptide repeat protein</fullName>
    </submittedName>
</protein>
<comment type="caution">
    <text evidence="1">The sequence shown here is derived from an EMBL/GenBank/DDBJ whole genome shotgun (WGS) entry which is preliminary data.</text>
</comment>
<dbReference type="InterPro" id="IPR011990">
    <property type="entry name" value="TPR-like_helical_dom_sf"/>
</dbReference>
<dbReference type="EMBL" id="JACCJZ010000020">
    <property type="protein sequence ID" value="NYZ64283.1"/>
    <property type="molecule type" value="Genomic_DNA"/>
</dbReference>
<reference evidence="1 2" key="1">
    <citation type="submission" date="2020-07" db="EMBL/GenBank/DDBJ databases">
        <title>isolation of Luteimonas sp. SJ-16.</title>
        <authorList>
            <person name="Huang X.-X."/>
            <person name="Xu L."/>
            <person name="Sun J.-Q."/>
        </authorList>
    </citation>
    <scope>NUCLEOTIDE SEQUENCE [LARGE SCALE GENOMIC DNA]</scope>
    <source>
        <strain evidence="1 2">SJ-16</strain>
    </source>
</reference>
<dbReference type="InterPro" id="IPR009211">
    <property type="entry name" value="TagJ"/>
</dbReference>
<evidence type="ECO:0000313" key="1">
    <source>
        <dbReference type="EMBL" id="NYZ64283.1"/>
    </source>
</evidence>
<dbReference type="Proteomes" id="UP000589896">
    <property type="component" value="Unassembled WGS sequence"/>
</dbReference>
<dbReference type="Pfam" id="PF07024">
    <property type="entry name" value="ImpE"/>
    <property type="match status" value="1"/>
</dbReference>
<organism evidence="1 2">
    <name type="scientific">Luteimonas deserti</name>
    <dbReference type="NCBI Taxonomy" id="2752306"/>
    <lineage>
        <taxon>Bacteria</taxon>
        <taxon>Pseudomonadati</taxon>
        <taxon>Pseudomonadota</taxon>
        <taxon>Gammaproteobacteria</taxon>
        <taxon>Lysobacterales</taxon>
        <taxon>Lysobacteraceae</taxon>
        <taxon>Luteimonas</taxon>
    </lineage>
</organism>
<evidence type="ECO:0000313" key="2">
    <source>
        <dbReference type="Proteomes" id="UP000589896"/>
    </source>
</evidence>
<keyword evidence="2" id="KW-1185">Reference proteome</keyword>
<gene>
    <name evidence="1" type="ORF">H0E82_16215</name>
</gene>
<name>A0A7Z0U1F7_9GAMM</name>
<dbReference type="Pfam" id="PF14559">
    <property type="entry name" value="TPR_19"/>
    <property type="match status" value="1"/>
</dbReference>
<dbReference type="PIRSF" id="PIRSF029288">
    <property type="entry name" value="SciE_ImpE"/>
    <property type="match status" value="1"/>
</dbReference>